<feature type="transmembrane region" description="Helical" evidence="2">
    <location>
        <begin position="33"/>
        <end position="52"/>
    </location>
</feature>
<proteinExistence type="predicted"/>
<protein>
    <recommendedName>
        <fullName evidence="5">ABC transporter permease</fullName>
    </recommendedName>
</protein>
<feature type="region of interest" description="Disordered" evidence="1">
    <location>
        <begin position="471"/>
        <end position="493"/>
    </location>
</feature>
<name>A0ABP9RJN3_9ACTN</name>
<gene>
    <name evidence="3" type="ORF">GCM10023322_06150</name>
</gene>
<keyword evidence="2" id="KW-0472">Membrane</keyword>
<dbReference type="EMBL" id="BAABJQ010000002">
    <property type="protein sequence ID" value="GAA5178601.1"/>
    <property type="molecule type" value="Genomic_DNA"/>
</dbReference>
<evidence type="ECO:0000313" key="4">
    <source>
        <dbReference type="Proteomes" id="UP001501570"/>
    </source>
</evidence>
<dbReference type="Proteomes" id="UP001501570">
    <property type="component" value="Unassembled WGS sequence"/>
</dbReference>
<dbReference type="RefSeq" id="WP_345625865.1">
    <property type="nucleotide sequence ID" value="NZ_BAABJQ010000002.1"/>
</dbReference>
<feature type="transmembrane region" description="Helical" evidence="2">
    <location>
        <begin position="105"/>
        <end position="130"/>
    </location>
</feature>
<feature type="transmembrane region" description="Helical" evidence="2">
    <location>
        <begin position="142"/>
        <end position="161"/>
    </location>
</feature>
<feature type="transmembrane region" description="Helical" evidence="2">
    <location>
        <begin position="240"/>
        <end position="257"/>
    </location>
</feature>
<evidence type="ECO:0000313" key="3">
    <source>
        <dbReference type="EMBL" id="GAA5178601.1"/>
    </source>
</evidence>
<keyword evidence="2" id="KW-1133">Transmembrane helix</keyword>
<keyword evidence="2" id="KW-0812">Transmembrane</keyword>
<feature type="transmembrane region" description="Helical" evidence="2">
    <location>
        <begin position="64"/>
        <end position="84"/>
    </location>
</feature>
<evidence type="ECO:0000256" key="2">
    <source>
        <dbReference type="SAM" id="Phobius"/>
    </source>
</evidence>
<evidence type="ECO:0000256" key="1">
    <source>
        <dbReference type="SAM" id="MobiDB-lite"/>
    </source>
</evidence>
<keyword evidence="4" id="KW-1185">Reference proteome</keyword>
<sequence>MTATLVPPPARHAGRVATVALARAETRLVLRSPLLWGGAVLSLALCTVTGWNRMPTWEAFARDAGMSSLVLAGALLLAGHLAASRDRRAGADSLEAVPTTAARRGAGLLALVLVGGAAGASVCLAGLLLMLPAWPVGRFDPWVLLVTVVVPATGAALGIAVGRWLPATAAGPLTLVAVAVVLAGLPVLSTGYDSVVWHLFPVPQAPWETGAARPTGWHLVYLLAVLAAVVGLLWLRYRRLIAVGVILAAVVASGIAIDQQVRATPKVIYEAMEDALTGPAVLTCQVHAGVRYCALPHYAAWIPLWRKAVEPVADNLPAAAARPTVRQLGGSDDGKPLVAGTPEIVTPIRWGRHGRWVEDSRTRLAVAYTTAATGLTRRAPAADVSCSGAGQHRTVVALWLLAQALPDGARRLADGELTLGLVRYAPADARAATALLSRPHDEVANFLAAHWAQVMDPASTALAPLGVTTMPPPIPTGDAPAASGAPGPPRVCG</sequence>
<feature type="transmembrane region" description="Helical" evidence="2">
    <location>
        <begin position="173"/>
        <end position="195"/>
    </location>
</feature>
<evidence type="ECO:0008006" key="5">
    <source>
        <dbReference type="Google" id="ProtNLM"/>
    </source>
</evidence>
<comment type="caution">
    <text evidence="3">The sequence shown here is derived from an EMBL/GenBank/DDBJ whole genome shotgun (WGS) entry which is preliminary data.</text>
</comment>
<organism evidence="3 4">
    <name type="scientific">Rugosimonospora acidiphila</name>
    <dbReference type="NCBI Taxonomy" id="556531"/>
    <lineage>
        <taxon>Bacteria</taxon>
        <taxon>Bacillati</taxon>
        <taxon>Actinomycetota</taxon>
        <taxon>Actinomycetes</taxon>
        <taxon>Micromonosporales</taxon>
        <taxon>Micromonosporaceae</taxon>
        <taxon>Rugosimonospora</taxon>
    </lineage>
</organism>
<feature type="transmembrane region" description="Helical" evidence="2">
    <location>
        <begin position="215"/>
        <end position="235"/>
    </location>
</feature>
<accession>A0ABP9RJN3</accession>
<reference evidence="4" key="1">
    <citation type="journal article" date="2019" name="Int. J. Syst. Evol. Microbiol.">
        <title>The Global Catalogue of Microorganisms (GCM) 10K type strain sequencing project: providing services to taxonomists for standard genome sequencing and annotation.</title>
        <authorList>
            <consortium name="The Broad Institute Genomics Platform"/>
            <consortium name="The Broad Institute Genome Sequencing Center for Infectious Disease"/>
            <person name="Wu L."/>
            <person name="Ma J."/>
        </authorList>
    </citation>
    <scope>NUCLEOTIDE SEQUENCE [LARGE SCALE GENOMIC DNA]</scope>
    <source>
        <strain evidence="4">JCM 18304</strain>
    </source>
</reference>